<feature type="domain" description="Activator of Hsp90 ATPase homologue 1/2-like C-terminal" evidence="2">
    <location>
        <begin position="28"/>
        <end position="135"/>
    </location>
</feature>
<dbReference type="RefSeq" id="WP_168739906.1">
    <property type="nucleotide sequence ID" value="NZ_JABAHZ010000003.1"/>
</dbReference>
<dbReference type="Pfam" id="PF08327">
    <property type="entry name" value="AHSA1"/>
    <property type="match status" value="1"/>
</dbReference>
<comment type="similarity">
    <text evidence="1">Belongs to the AHA1 family.</text>
</comment>
<sequence>MTTTKNPVGRTTSQGWEIGIRRTFSIEPHQAWELLFTQPLLSSWLDDKADLPFEKGNTYTTQTGITIMVSSVTIGKVIRIKWQQPGDPQTSTLQIRIIPAKEKTTISFHHEWLKNEQERELMKNYWSRVLDEISRQLNA</sequence>
<dbReference type="Gene3D" id="3.30.530.20">
    <property type="match status" value="1"/>
</dbReference>
<dbReference type="InterPro" id="IPR023393">
    <property type="entry name" value="START-like_dom_sf"/>
</dbReference>
<evidence type="ECO:0000313" key="4">
    <source>
        <dbReference type="Proteomes" id="UP000552864"/>
    </source>
</evidence>
<gene>
    <name evidence="3" type="ORF">HGH91_16540</name>
</gene>
<dbReference type="InterPro" id="IPR013538">
    <property type="entry name" value="ASHA1/2-like_C"/>
</dbReference>
<evidence type="ECO:0000256" key="1">
    <source>
        <dbReference type="ARBA" id="ARBA00006817"/>
    </source>
</evidence>
<evidence type="ECO:0000259" key="2">
    <source>
        <dbReference type="Pfam" id="PF08327"/>
    </source>
</evidence>
<name>A0A847SEK9_9BACT</name>
<dbReference type="EMBL" id="JABAHZ010000003">
    <property type="protein sequence ID" value="NLR80241.1"/>
    <property type="molecule type" value="Genomic_DNA"/>
</dbReference>
<accession>A0A847SEK9</accession>
<keyword evidence="4" id="KW-1185">Reference proteome</keyword>
<comment type="caution">
    <text evidence="3">The sequence shown here is derived from an EMBL/GenBank/DDBJ whole genome shotgun (WGS) entry which is preliminary data.</text>
</comment>
<organism evidence="3 4">
    <name type="scientific">Chitinophaga eiseniae</name>
    <dbReference type="NCBI Taxonomy" id="634771"/>
    <lineage>
        <taxon>Bacteria</taxon>
        <taxon>Pseudomonadati</taxon>
        <taxon>Bacteroidota</taxon>
        <taxon>Chitinophagia</taxon>
        <taxon>Chitinophagales</taxon>
        <taxon>Chitinophagaceae</taxon>
        <taxon>Chitinophaga</taxon>
    </lineage>
</organism>
<dbReference type="SUPFAM" id="SSF55961">
    <property type="entry name" value="Bet v1-like"/>
    <property type="match status" value="1"/>
</dbReference>
<evidence type="ECO:0000313" key="3">
    <source>
        <dbReference type="EMBL" id="NLR80241.1"/>
    </source>
</evidence>
<dbReference type="AlphaFoldDB" id="A0A847SEK9"/>
<proteinExistence type="inferred from homology"/>
<protein>
    <submittedName>
        <fullName evidence="3">SRPBCC domain-containing protein</fullName>
    </submittedName>
</protein>
<dbReference type="Proteomes" id="UP000552864">
    <property type="component" value="Unassembled WGS sequence"/>
</dbReference>
<reference evidence="3 4" key="1">
    <citation type="submission" date="2020-04" db="EMBL/GenBank/DDBJ databases">
        <authorList>
            <person name="Yin C."/>
        </authorList>
    </citation>
    <scope>NUCLEOTIDE SEQUENCE [LARGE SCALE GENOMIC DNA]</scope>
    <source>
        <strain evidence="3 4">Ak56</strain>
    </source>
</reference>